<comment type="caution">
    <text evidence="4">The sequence shown here is derived from an EMBL/GenBank/DDBJ whole genome shotgun (WGS) entry which is preliminary data.</text>
</comment>
<protein>
    <recommendedName>
        <fullName evidence="3">Mobile element protein CD1107-like domain-containing protein</fullName>
    </recommendedName>
</protein>
<feature type="region of interest" description="Disordered" evidence="1">
    <location>
        <begin position="40"/>
        <end position="77"/>
    </location>
</feature>
<feature type="region of interest" description="Disordered" evidence="1">
    <location>
        <begin position="175"/>
        <end position="198"/>
    </location>
</feature>
<dbReference type="AlphaFoldDB" id="A0A644VHF7"/>
<keyword evidence="2" id="KW-1133">Transmembrane helix</keyword>
<name>A0A644VHF7_9ZZZZ</name>
<evidence type="ECO:0000259" key="3">
    <source>
        <dbReference type="Pfam" id="PF14283"/>
    </source>
</evidence>
<dbReference type="InterPro" id="IPR025376">
    <property type="entry name" value="CD1107-like_dom"/>
</dbReference>
<feature type="region of interest" description="Disordered" evidence="1">
    <location>
        <begin position="229"/>
        <end position="269"/>
    </location>
</feature>
<organism evidence="4">
    <name type="scientific">bioreactor metagenome</name>
    <dbReference type="NCBI Taxonomy" id="1076179"/>
    <lineage>
        <taxon>unclassified sequences</taxon>
        <taxon>metagenomes</taxon>
        <taxon>ecological metagenomes</taxon>
    </lineage>
</organism>
<evidence type="ECO:0000313" key="4">
    <source>
        <dbReference type="EMBL" id="MPL90690.1"/>
    </source>
</evidence>
<feature type="transmembrane region" description="Helical" evidence="2">
    <location>
        <begin position="201"/>
        <end position="222"/>
    </location>
</feature>
<feature type="compositionally biased region" description="Acidic residues" evidence="1">
    <location>
        <begin position="233"/>
        <end position="269"/>
    </location>
</feature>
<keyword evidence="2" id="KW-0472">Membrane</keyword>
<reference evidence="4" key="1">
    <citation type="submission" date="2019-08" db="EMBL/GenBank/DDBJ databases">
        <authorList>
            <person name="Kucharzyk K."/>
            <person name="Murdoch R.W."/>
            <person name="Higgins S."/>
            <person name="Loffler F."/>
        </authorList>
    </citation>
    <scope>NUCLEOTIDE SEQUENCE</scope>
</reference>
<proteinExistence type="predicted"/>
<feature type="domain" description="Mobile element protein CD1107-like" evidence="3">
    <location>
        <begin position="70"/>
        <end position="229"/>
    </location>
</feature>
<dbReference type="Pfam" id="PF14283">
    <property type="entry name" value="CD1107-like"/>
    <property type="match status" value="1"/>
</dbReference>
<keyword evidence="2" id="KW-0812">Transmembrane</keyword>
<sequence>MKTSNRKLLRILFTLAICVVTLCCFSVTAFAGADDVDQELPEATEEPITDATPDPVPETTPEPSVTQGTPISPDGNAVTRDLLYDETTNKQFIVVETKNGNTFYIIIDYDQLVNEEEELYKTYFLNLVDERDLTDLMGKEDIGAFSCSCTDKCVAGDVNTTCPVCSVNMSECTGKEAVTETPDTETPADTEPVKDSSGGSGLVTVLVIALVVAAAGGGYWFFKFGKNKKHDDEDLDFYDDEGYEEEPYINEDDEAADAPADESEGDDEV</sequence>
<dbReference type="EMBL" id="VSSQ01000310">
    <property type="protein sequence ID" value="MPL90690.1"/>
    <property type="molecule type" value="Genomic_DNA"/>
</dbReference>
<accession>A0A644VHF7</accession>
<evidence type="ECO:0000256" key="2">
    <source>
        <dbReference type="SAM" id="Phobius"/>
    </source>
</evidence>
<gene>
    <name evidence="4" type="ORF">SDC9_36745</name>
</gene>
<evidence type="ECO:0000256" key="1">
    <source>
        <dbReference type="SAM" id="MobiDB-lite"/>
    </source>
</evidence>